<dbReference type="EMBL" id="CP003108">
    <property type="protein sequence ID" value="AET66997.1"/>
    <property type="molecule type" value="Genomic_DNA"/>
</dbReference>
<dbReference type="STRING" id="768706.Desor_1335"/>
<gene>
    <name evidence="2" type="ordered locus">Desor_1335</name>
</gene>
<dbReference type="Proteomes" id="UP000006346">
    <property type="component" value="Chromosome"/>
</dbReference>
<evidence type="ECO:0000313" key="2">
    <source>
        <dbReference type="EMBL" id="AET66997.1"/>
    </source>
</evidence>
<keyword evidence="1" id="KW-1133">Transmembrane helix</keyword>
<dbReference type="AlphaFoldDB" id="G7W5Q9"/>
<keyword evidence="1" id="KW-0812">Transmembrane</keyword>
<feature type="transmembrane region" description="Helical" evidence="1">
    <location>
        <begin position="14"/>
        <end position="34"/>
    </location>
</feature>
<evidence type="ECO:0000256" key="1">
    <source>
        <dbReference type="SAM" id="Phobius"/>
    </source>
</evidence>
<name>G7W5Q9_DESOD</name>
<reference evidence="2 3" key="2">
    <citation type="journal article" date="2012" name="J. Bacteriol.">
        <title>Complete genome sequences of Desulfosporosinus orientis DSM765T, Desulfosporosinus youngiae DSM17734T, Desulfosporosinus meridiei DSM13257T, and Desulfosporosinus acidiphilus DSM22704T.</title>
        <authorList>
            <person name="Pester M."/>
            <person name="Brambilla E."/>
            <person name="Alazard D."/>
            <person name="Rattei T."/>
            <person name="Weinmaier T."/>
            <person name="Han J."/>
            <person name="Lucas S."/>
            <person name="Lapidus A."/>
            <person name="Cheng J.F."/>
            <person name="Goodwin L."/>
            <person name="Pitluck S."/>
            <person name="Peters L."/>
            <person name="Ovchinnikova G."/>
            <person name="Teshima H."/>
            <person name="Detter J.C."/>
            <person name="Han C.S."/>
            <person name="Tapia R."/>
            <person name="Land M.L."/>
            <person name="Hauser L."/>
            <person name="Kyrpides N.C."/>
            <person name="Ivanova N.N."/>
            <person name="Pagani I."/>
            <person name="Huntmann M."/>
            <person name="Wei C.L."/>
            <person name="Davenport K.W."/>
            <person name="Daligault H."/>
            <person name="Chain P.S."/>
            <person name="Chen A."/>
            <person name="Mavromatis K."/>
            <person name="Markowitz V."/>
            <person name="Szeto E."/>
            <person name="Mikhailova N."/>
            <person name="Pati A."/>
            <person name="Wagner M."/>
            <person name="Woyke T."/>
            <person name="Ollivier B."/>
            <person name="Klenk H.P."/>
            <person name="Spring S."/>
            <person name="Loy A."/>
        </authorList>
    </citation>
    <scope>NUCLEOTIDE SEQUENCE [LARGE SCALE GENOMIC DNA]</scope>
    <source>
        <strain evidence="3">ATCC 19365 / DSM 765 / NCIMB 8382 / VKM B-1628</strain>
    </source>
</reference>
<dbReference type="KEGG" id="dor:Desor_1335"/>
<keyword evidence="3" id="KW-1185">Reference proteome</keyword>
<reference evidence="3" key="1">
    <citation type="submission" date="2011-11" db="EMBL/GenBank/DDBJ databases">
        <title>Complete sequence of Desulfosporosinus orientis DSM 765.</title>
        <authorList>
            <person name="Lucas S."/>
            <person name="Han J."/>
            <person name="Lapidus A."/>
            <person name="Cheng J.-F."/>
            <person name="Goodwin L."/>
            <person name="Pitluck S."/>
            <person name="Peters L."/>
            <person name="Ovchinnikova G."/>
            <person name="Teshima H."/>
            <person name="Detter J.C."/>
            <person name="Han C."/>
            <person name="Tapia R."/>
            <person name="Land M."/>
            <person name="Hauser L."/>
            <person name="Kyrpides N."/>
            <person name="Ivanova N."/>
            <person name="Pagani I."/>
            <person name="Pester M."/>
            <person name="Spring S."/>
            <person name="Ollivier B."/>
            <person name="Rattei T."/>
            <person name="Klenk H.-P."/>
            <person name="Wagner M."/>
            <person name="Loy A."/>
            <person name="Woyke T."/>
        </authorList>
    </citation>
    <scope>NUCLEOTIDE SEQUENCE [LARGE SCALE GENOMIC DNA]</scope>
    <source>
        <strain evidence="3">ATCC 19365 / DSM 765 / NCIMB 8382 / VKM B-1628</strain>
    </source>
</reference>
<sequence>MKTTIWNELIKPTIIAYIIACAIPASIAGAYYIYTIFFF</sequence>
<protein>
    <submittedName>
        <fullName evidence="2">Uncharacterized protein</fullName>
    </submittedName>
</protein>
<accession>G7W5Q9</accession>
<dbReference type="HOGENOM" id="CLU_3308452_0_0_9"/>
<organism evidence="2 3">
    <name type="scientific">Desulfosporosinus orientis (strain ATCC 19365 / DSM 765 / NCIMB 8382 / VKM B-1628 / Singapore I)</name>
    <name type="common">Desulfotomaculum orientis</name>
    <dbReference type="NCBI Taxonomy" id="768706"/>
    <lineage>
        <taxon>Bacteria</taxon>
        <taxon>Bacillati</taxon>
        <taxon>Bacillota</taxon>
        <taxon>Clostridia</taxon>
        <taxon>Eubacteriales</taxon>
        <taxon>Desulfitobacteriaceae</taxon>
        <taxon>Desulfosporosinus</taxon>
    </lineage>
</organism>
<dbReference type="PATRIC" id="fig|768706.3.peg.1319"/>
<evidence type="ECO:0000313" key="3">
    <source>
        <dbReference type="Proteomes" id="UP000006346"/>
    </source>
</evidence>
<proteinExistence type="predicted"/>
<keyword evidence="1" id="KW-0472">Membrane</keyword>